<name>A0ABP0H098_CLALP</name>
<accession>A0ABP0H098</accession>
<dbReference type="EMBL" id="CAWYQH010000163">
    <property type="protein sequence ID" value="CAK8697225.1"/>
    <property type="molecule type" value="Genomic_DNA"/>
</dbReference>
<reference evidence="2 3" key="1">
    <citation type="submission" date="2024-02" db="EMBL/GenBank/DDBJ databases">
        <authorList>
            <person name="Daric V."/>
            <person name="Darras S."/>
        </authorList>
    </citation>
    <scope>NUCLEOTIDE SEQUENCE [LARGE SCALE GENOMIC DNA]</scope>
</reference>
<gene>
    <name evidence="2" type="ORF">CVLEPA_LOCUS30489</name>
</gene>
<feature type="signal peptide" evidence="1">
    <location>
        <begin position="1"/>
        <end position="24"/>
    </location>
</feature>
<evidence type="ECO:0000313" key="2">
    <source>
        <dbReference type="EMBL" id="CAK8697225.1"/>
    </source>
</evidence>
<evidence type="ECO:0000256" key="1">
    <source>
        <dbReference type="SAM" id="SignalP"/>
    </source>
</evidence>
<proteinExistence type="predicted"/>
<feature type="chain" id="PRO_5047318015" evidence="1">
    <location>
        <begin position="25"/>
        <end position="88"/>
    </location>
</feature>
<keyword evidence="3" id="KW-1185">Reference proteome</keyword>
<organism evidence="2 3">
    <name type="scientific">Clavelina lepadiformis</name>
    <name type="common">Light-bulb sea squirt</name>
    <name type="synonym">Ascidia lepadiformis</name>
    <dbReference type="NCBI Taxonomy" id="159417"/>
    <lineage>
        <taxon>Eukaryota</taxon>
        <taxon>Metazoa</taxon>
        <taxon>Chordata</taxon>
        <taxon>Tunicata</taxon>
        <taxon>Ascidiacea</taxon>
        <taxon>Aplousobranchia</taxon>
        <taxon>Clavelinidae</taxon>
        <taxon>Clavelina</taxon>
    </lineage>
</organism>
<dbReference type="Proteomes" id="UP001642483">
    <property type="component" value="Unassembled WGS sequence"/>
</dbReference>
<evidence type="ECO:0000313" key="3">
    <source>
        <dbReference type="Proteomes" id="UP001642483"/>
    </source>
</evidence>
<sequence>MALKPSVVISYACSVLALLSTSNGYNVKVTPSESVLLIDFKSSVAVSQNFSIYAGYNFVASIEANNELSFTPTQHVTKSFTSFLPPTT</sequence>
<comment type="caution">
    <text evidence="2">The sequence shown here is derived from an EMBL/GenBank/DDBJ whole genome shotgun (WGS) entry which is preliminary data.</text>
</comment>
<keyword evidence="1" id="KW-0732">Signal</keyword>
<protein>
    <submittedName>
        <fullName evidence="2">Uncharacterized protein</fullName>
    </submittedName>
</protein>